<evidence type="ECO:0008006" key="4">
    <source>
        <dbReference type="Google" id="ProtNLM"/>
    </source>
</evidence>
<dbReference type="Proteomes" id="UP000294952">
    <property type="component" value="Unassembled WGS sequence"/>
</dbReference>
<comment type="caution">
    <text evidence="2">The sequence shown here is derived from an EMBL/GenBank/DDBJ whole genome shotgun (WGS) entry which is preliminary data.</text>
</comment>
<dbReference type="AlphaFoldDB" id="A0A4R5X9V2"/>
<dbReference type="EMBL" id="SDLP01000002">
    <property type="protein sequence ID" value="TDL10539.1"/>
    <property type="molecule type" value="Genomic_DNA"/>
</dbReference>
<organism evidence="2 3">
    <name type="scientific">Mycolicibacterium obuense</name>
    <dbReference type="NCBI Taxonomy" id="1807"/>
    <lineage>
        <taxon>Bacteria</taxon>
        <taxon>Bacillati</taxon>
        <taxon>Actinomycetota</taxon>
        <taxon>Actinomycetes</taxon>
        <taxon>Mycobacteriales</taxon>
        <taxon>Mycobacteriaceae</taxon>
        <taxon>Mycolicibacterium</taxon>
    </lineage>
</organism>
<name>A0A4R5X9V2_9MYCO</name>
<accession>A0A4R5X9V2</accession>
<evidence type="ECO:0000256" key="1">
    <source>
        <dbReference type="SAM" id="MobiDB-lite"/>
    </source>
</evidence>
<gene>
    <name evidence="2" type="ORF">EUA04_11695</name>
</gene>
<protein>
    <recommendedName>
        <fullName evidence="4">ESX-1 secretion-associated protein EspH</fullName>
    </recommendedName>
</protein>
<evidence type="ECO:0000313" key="2">
    <source>
        <dbReference type="EMBL" id="TDL10539.1"/>
    </source>
</evidence>
<reference evidence="2 3" key="1">
    <citation type="submission" date="2019-01" db="EMBL/GenBank/DDBJ databases">
        <title>High-quality-draft genome sequences of five non-tuberculosis mycobacteriaceae isolated from a nosocomial environment.</title>
        <authorList>
            <person name="Tiago I."/>
            <person name="Alarico S."/>
            <person name="Pereira S.G."/>
            <person name="Coelho C."/>
            <person name="Maranha A."/>
            <person name="Empadinhas N."/>
        </authorList>
    </citation>
    <scope>NUCLEOTIDE SEQUENCE [LARGE SCALE GENOMIC DNA]</scope>
    <source>
        <strain evidence="2 3">22DIII</strain>
    </source>
</reference>
<feature type="region of interest" description="Disordered" evidence="1">
    <location>
        <begin position="36"/>
        <end position="58"/>
    </location>
</feature>
<sequence>MPSDAEWDQEVEGQMDTGDVYSDGLDVLARYAPDVPSHSEDHWEGGCSADPPNDSGERPQVWFTVTSQTGALSATATIGGRLQRIDVFDLSDFDEVGLGQEIKELATLAKHKARAAQREVIVDLMRNLGHDRAGTGAYLQHALGVPSWEAFNAHLAEAFAARRQLGTG</sequence>
<dbReference type="RefSeq" id="WP_133413721.1">
    <property type="nucleotide sequence ID" value="NZ_SDLP01000002.1"/>
</dbReference>
<proteinExistence type="predicted"/>
<evidence type="ECO:0000313" key="3">
    <source>
        <dbReference type="Proteomes" id="UP000294952"/>
    </source>
</evidence>